<dbReference type="EMBL" id="JAYDYQ010002688">
    <property type="protein sequence ID" value="KAK4476723.1"/>
    <property type="molecule type" value="Genomic_DNA"/>
</dbReference>
<gene>
    <name evidence="1" type="ORF">RD792_015883</name>
</gene>
<comment type="caution">
    <text evidence="1">The sequence shown here is derived from an EMBL/GenBank/DDBJ whole genome shotgun (WGS) entry which is preliminary data.</text>
</comment>
<proteinExistence type="predicted"/>
<evidence type="ECO:0000313" key="1">
    <source>
        <dbReference type="EMBL" id="KAK4476723.1"/>
    </source>
</evidence>
<reference evidence="1 2" key="1">
    <citation type="journal article" date="2023" name="bioRxiv">
        <title>Genome report: Whole genome sequence and annotation of Penstemon davidsonii.</title>
        <authorList>
            <person name="Ostevik K.L."/>
            <person name="Alabady M."/>
            <person name="Zhang M."/>
            <person name="Rausher M.D."/>
        </authorList>
    </citation>
    <scope>NUCLEOTIDE SEQUENCE [LARGE SCALE GENOMIC DNA]</scope>
    <source>
        <strain evidence="1">DNT005</strain>
        <tissue evidence="1">Whole leaf</tissue>
    </source>
</reference>
<accession>A0ABR0CKI1</accession>
<dbReference type="Proteomes" id="UP001291926">
    <property type="component" value="Unassembled WGS sequence"/>
</dbReference>
<keyword evidence="2" id="KW-1185">Reference proteome</keyword>
<protein>
    <submittedName>
        <fullName evidence="1">Uncharacterized protein</fullName>
    </submittedName>
</protein>
<sequence length="97" mass="11039">MIAGGEKSKTRWYGYVCHGPHHYVFCYASSLNFEGDNLLTSEDKYPCIFSYGSDSPGYIREHYSYGEYADILLIEFETVVLSLDYLVQFKNSAVGPN</sequence>
<organism evidence="1 2">
    <name type="scientific">Penstemon davidsonii</name>
    <dbReference type="NCBI Taxonomy" id="160366"/>
    <lineage>
        <taxon>Eukaryota</taxon>
        <taxon>Viridiplantae</taxon>
        <taxon>Streptophyta</taxon>
        <taxon>Embryophyta</taxon>
        <taxon>Tracheophyta</taxon>
        <taxon>Spermatophyta</taxon>
        <taxon>Magnoliopsida</taxon>
        <taxon>eudicotyledons</taxon>
        <taxon>Gunneridae</taxon>
        <taxon>Pentapetalae</taxon>
        <taxon>asterids</taxon>
        <taxon>lamiids</taxon>
        <taxon>Lamiales</taxon>
        <taxon>Plantaginaceae</taxon>
        <taxon>Cheloneae</taxon>
        <taxon>Penstemon</taxon>
    </lineage>
</organism>
<evidence type="ECO:0000313" key="2">
    <source>
        <dbReference type="Proteomes" id="UP001291926"/>
    </source>
</evidence>
<name>A0ABR0CKI1_9LAMI</name>